<comment type="caution">
    <text evidence="1">The sequence shown here is derived from an EMBL/GenBank/DDBJ whole genome shotgun (WGS) entry which is preliminary data.</text>
</comment>
<reference evidence="1 2" key="1">
    <citation type="journal article" date="2020" name="ISME J.">
        <title>Comparative genomics reveals insights into cyanobacterial evolution and habitat adaptation.</title>
        <authorList>
            <person name="Chen M.Y."/>
            <person name="Teng W.K."/>
            <person name="Zhao L."/>
            <person name="Hu C.X."/>
            <person name="Zhou Y.K."/>
            <person name="Han B.P."/>
            <person name="Song L.R."/>
            <person name="Shu W.S."/>
        </authorList>
    </citation>
    <scope>NUCLEOTIDE SEQUENCE [LARGE SCALE GENOMIC DNA]</scope>
    <source>
        <strain evidence="1 2">FACHB-1050</strain>
    </source>
</reference>
<gene>
    <name evidence="1" type="ORF">H6G05_07490</name>
</gene>
<proteinExistence type="predicted"/>
<evidence type="ECO:0000313" key="2">
    <source>
        <dbReference type="Proteomes" id="UP000618445"/>
    </source>
</evidence>
<accession>A0ABR8C7I3</accession>
<organism evidence="1 2">
    <name type="scientific">Phormidium tenue FACHB-1050</name>
    <dbReference type="NCBI Taxonomy" id="2692857"/>
    <lineage>
        <taxon>Bacteria</taxon>
        <taxon>Bacillati</taxon>
        <taxon>Cyanobacteriota</taxon>
        <taxon>Cyanophyceae</taxon>
        <taxon>Oscillatoriophycideae</taxon>
        <taxon>Oscillatoriales</taxon>
        <taxon>Oscillatoriaceae</taxon>
        <taxon>Phormidium</taxon>
    </lineage>
</organism>
<dbReference type="RefSeq" id="WP_190577574.1">
    <property type="nucleotide sequence ID" value="NZ_CAWPQU010000078.1"/>
</dbReference>
<dbReference type="Proteomes" id="UP000618445">
    <property type="component" value="Unassembled WGS sequence"/>
</dbReference>
<dbReference type="EMBL" id="JACJQY010000008">
    <property type="protein sequence ID" value="MBD2316688.1"/>
    <property type="molecule type" value="Genomic_DNA"/>
</dbReference>
<sequence>MGQHGNAFGDSQAQNIQIAADQGSGPGKLQEWTIDFGTLLTEYELPDPCAPTVVPDSKILVFNPITPVAAVASGTSASYRLLDSDNNVIYQGNNDIGILGSNKPVIKTSLIVVSGAIQTVVSFRIGYS</sequence>
<protein>
    <submittedName>
        <fullName evidence="1">Uncharacterized protein</fullName>
    </submittedName>
</protein>
<evidence type="ECO:0000313" key="1">
    <source>
        <dbReference type="EMBL" id="MBD2316688.1"/>
    </source>
</evidence>
<name>A0ABR8C7I3_9CYAN</name>
<keyword evidence="2" id="KW-1185">Reference proteome</keyword>